<accession>A0A699W475</accession>
<keyword evidence="1" id="KW-0808">Transferase</keyword>
<sequence>MNMTIQLSIKDKILAALKEACDESAGLQKVLDKKVKLKSDGALYCLNQIWVPLKGDVRTLIMDKAHKSKYFV</sequence>
<dbReference type="GO" id="GO:0003964">
    <property type="term" value="F:RNA-directed DNA polymerase activity"/>
    <property type="evidence" value="ECO:0007669"/>
    <property type="project" value="UniProtKB-KW"/>
</dbReference>
<reference evidence="1" key="1">
    <citation type="journal article" date="2019" name="Sci. Rep.">
        <title>Draft genome of Tanacetum cinerariifolium, the natural source of mosquito coil.</title>
        <authorList>
            <person name="Yamashiro T."/>
            <person name="Shiraishi A."/>
            <person name="Satake H."/>
            <person name="Nakayama K."/>
        </authorList>
    </citation>
    <scope>NUCLEOTIDE SEQUENCE</scope>
</reference>
<proteinExistence type="predicted"/>
<comment type="caution">
    <text evidence="1">The sequence shown here is derived from an EMBL/GenBank/DDBJ whole genome shotgun (WGS) entry which is preliminary data.</text>
</comment>
<protein>
    <submittedName>
        <fullName evidence="1">Putative reverse transcriptase domain-containing protein</fullName>
    </submittedName>
</protein>
<dbReference type="EMBL" id="BKCJ011565399">
    <property type="protein sequence ID" value="GFD42067.1"/>
    <property type="molecule type" value="Genomic_DNA"/>
</dbReference>
<evidence type="ECO:0000313" key="1">
    <source>
        <dbReference type="EMBL" id="GFD42067.1"/>
    </source>
</evidence>
<keyword evidence="1" id="KW-0695">RNA-directed DNA polymerase</keyword>
<keyword evidence="1" id="KW-0548">Nucleotidyltransferase</keyword>
<feature type="non-terminal residue" evidence="1">
    <location>
        <position position="72"/>
    </location>
</feature>
<dbReference type="AlphaFoldDB" id="A0A699W475"/>
<name>A0A699W475_TANCI</name>
<gene>
    <name evidence="1" type="ORF">Tci_914036</name>
</gene>
<organism evidence="1">
    <name type="scientific">Tanacetum cinerariifolium</name>
    <name type="common">Dalmatian daisy</name>
    <name type="synonym">Chrysanthemum cinerariifolium</name>
    <dbReference type="NCBI Taxonomy" id="118510"/>
    <lineage>
        <taxon>Eukaryota</taxon>
        <taxon>Viridiplantae</taxon>
        <taxon>Streptophyta</taxon>
        <taxon>Embryophyta</taxon>
        <taxon>Tracheophyta</taxon>
        <taxon>Spermatophyta</taxon>
        <taxon>Magnoliopsida</taxon>
        <taxon>eudicotyledons</taxon>
        <taxon>Gunneridae</taxon>
        <taxon>Pentapetalae</taxon>
        <taxon>asterids</taxon>
        <taxon>campanulids</taxon>
        <taxon>Asterales</taxon>
        <taxon>Asteraceae</taxon>
        <taxon>Asteroideae</taxon>
        <taxon>Anthemideae</taxon>
        <taxon>Anthemidinae</taxon>
        <taxon>Tanacetum</taxon>
    </lineage>
</organism>